<dbReference type="InterPro" id="IPR007115">
    <property type="entry name" value="6-PTP_synth/QueD"/>
</dbReference>
<dbReference type="PIRSF" id="PIRSF006113">
    <property type="entry name" value="PTP_synth"/>
    <property type="match status" value="1"/>
</dbReference>
<gene>
    <name evidence="11" type="ORF">IX83_08355</name>
</gene>
<dbReference type="NCBIfam" id="TIGR03367">
    <property type="entry name" value="queuosine_QueD"/>
    <property type="match status" value="1"/>
</dbReference>
<evidence type="ECO:0000313" key="12">
    <source>
        <dbReference type="Proteomes" id="UP000028945"/>
    </source>
</evidence>
<evidence type="ECO:0000256" key="4">
    <source>
        <dbReference type="ARBA" id="ARBA00022723"/>
    </source>
</evidence>
<dbReference type="eggNOG" id="COG0720">
    <property type="taxonomic scope" value="Bacteria"/>
</dbReference>
<protein>
    <recommendedName>
        <fullName evidence="3 8">6-carboxy-5,6,7,8-tetrahydropterin synthase</fullName>
        <ecNumber evidence="8">4.-.-.-</ecNumber>
    </recommendedName>
</protein>
<keyword evidence="6 8" id="KW-0456">Lyase</keyword>
<comment type="cofactor">
    <cofactor evidence="8 10">
        <name>Zn(2+)</name>
        <dbReference type="ChEBI" id="CHEBI:29105"/>
    </cofactor>
    <text evidence="8 10">Binds 1 zinc ion per subunit.</text>
</comment>
<dbReference type="Pfam" id="PF01242">
    <property type="entry name" value="PTPS"/>
    <property type="match status" value="1"/>
</dbReference>
<dbReference type="SUPFAM" id="SSF55620">
    <property type="entry name" value="Tetrahydrobiopterin biosynthesis enzymes-like"/>
    <property type="match status" value="1"/>
</dbReference>
<feature type="binding site" evidence="10">
    <location>
        <position position="28"/>
    </location>
    <ligand>
        <name>Zn(2+)</name>
        <dbReference type="ChEBI" id="CHEBI:29105"/>
    </ligand>
</feature>
<dbReference type="InterPro" id="IPR038418">
    <property type="entry name" value="6-PTP_synth/QueD_sf"/>
</dbReference>
<evidence type="ECO:0000256" key="6">
    <source>
        <dbReference type="ARBA" id="ARBA00023239"/>
    </source>
</evidence>
<evidence type="ECO:0000256" key="3">
    <source>
        <dbReference type="ARBA" id="ARBA00018141"/>
    </source>
</evidence>
<dbReference type="EC" id="4.-.-.-" evidence="8"/>
<feature type="active site" description="Charge relay system" evidence="9">
    <location>
        <position position="129"/>
    </location>
</feature>
<keyword evidence="8" id="KW-0671">Queuosine biosynthesis</keyword>
<dbReference type="PANTHER" id="PTHR12589">
    <property type="entry name" value="PYRUVOYL TETRAHYDROBIOPTERIN SYNTHASE"/>
    <property type="match status" value="1"/>
</dbReference>
<feature type="active site" description="Proton acceptor" evidence="9">
    <location>
        <position position="22"/>
    </location>
</feature>
<keyword evidence="12" id="KW-1185">Reference proteome</keyword>
<dbReference type="PANTHER" id="PTHR12589:SF7">
    <property type="entry name" value="6-PYRUVOYL TETRAHYDROBIOPTERIN SYNTHASE"/>
    <property type="match status" value="1"/>
</dbReference>
<dbReference type="AlphaFoldDB" id="A0A077DEX7"/>
<feature type="binding site" evidence="10">
    <location>
        <position position="26"/>
    </location>
    <ligand>
        <name>Zn(2+)</name>
        <dbReference type="ChEBI" id="CHEBI:29105"/>
    </ligand>
</feature>
<keyword evidence="5 8" id="KW-0862">Zinc</keyword>
<evidence type="ECO:0000256" key="10">
    <source>
        <dbReference type="PIRSR" id="PIRSR006113-2"/>
    </source>
</evidence>
<dbReference type="HOGENOM" id="CLU_111016_1_1_4"/>
<dbReference type="Gene3D" id="3.30.479.10">
    <property type="entry name" value="6-pyruvoyl tetrahydropterin synthase/QueD"/>
    <property type="match status" value="1"/>
</dbReference>
<dbReference type="GO" id="GO:0046872">
    <property type="term" value="F:metal ion binding"/>
    <property type="evidence" value="ECO:0007669"/>
    <property type="project" value="UniProtKB-KW"/>
</dbReference>
<dbReference type="Proteomes" id="UP000028945">
    <property type="component" value="Chromosome"/>
</dbReference>
<reference evidence="11 12" key="1">
    <citation type="journal article" date="2014" name="BMC Genomics">
        <title>A genomic perspective on a new bacterial genus and species from the Alcaligenaceae family, Basilea psittacipulmonis.</title>
        <authorList>
            <person name="Whiteson K.L."/>
            <person name="Hernandez D."/>
            <person name="Lazarevic V."/>
            <person name="Gaia N."/>
            <person name="Farinelli L."/>
            <person name="Francois P."/>
            <person name="Pilo P."/>
            <person name="Frey J."/>
            <person name="Schrenzel J."/>
        </authorList>
    </citation>
    <scope>NUCLEOTIDE SEQUENCE [LARGE SCALE GENOMIC DNA]</scope>
    <source>
        <strain evidence="11 12">DSM 24701</strain>
    </source>
</reference>
<organism evidence="11 12">
    <name type="scientific">Basilea psittacipulmonis DSM 24701</name>
    <dbReference type="NCBI Taxonomy" id="1072685"/>
    <lineage>
        <taxon>Bacteria</taxon>
        <taxon>Pseudomonadati</taxon>
        <taxon>Pseudomonadota</taxon>
        <taxon>Betaproteobacteria</taxon>
        <taxon>Burkholderiales</taxon>
        <taxon>Alcaligenaceae</taxon>
        <taxon>Basilea</taxon>
    </lineage>
</organism>
<evidence type="ECO:0000256" key="9">
    <source>
        <dbReference type="PIRSR" id="PIRSR006113-1"/>
    </source>
</evidence>
<evidence type="ECO:0000256" key="1">
    <source>
        <dbReference type="ARBA" id="ARBA00005061"/>
    </source>
</evidence>
<dbReference type="UniPathway" id="UPA00391"/>
<proteinExistence type="inferred from homology"/>
<dbReference type="KEGG" id="bpsi:IX83_08355"/>
<dbReference type="GO" id="GO:0008616">
    <property type="term" value="P:tRNA queuosine(34) biosynthetic process"/>
    <property type="evidence" value="ECO:0007669"/>
    <property type="project" value="UniProtKB-KW"/>
</dbReference>
<evidence type="ECO:0000313" key="11">
    <source>
        <dbReference type="EMBL" id="AIL33309.1"/>
    </source>
</evidence>
<evidence type="ECO:0000256" key="5">
    <source>
        <dbReference type="ARBA" id="ARBA00022833"/>
    </source>
</evidence>
<comment type="catalytic activity">
    <reaction evidence="7 8">
        <text>7,8-dihydroneopterin 3'-triphosphate + H2O = 6-carboxy-5,6,7,8-tetrahydropterin + triphosphate + acetaldehyde + 2 H(+)</text>
        <dbReference type="Rhea" id="RHEA:27966"/>
        <dbReference type="ChEBI" id="CHEBI:15343"/>
        <dbReference type="ChEBI" id="CHEBI:15377"/>
        <dbReference type="ChEBI" id="CHEBI:15378"/>
        <dbReference type="ChEBI" id="CHEBI:18036"/>
        <dbReference type="ChEBI" id="CHEBI:58462"/>
        <dbReference type="ChEBI" id="CHEBI:61032"/>
        <dbReference type="EC" id="4.1.2.50"/>
    </reaction>
</comment>
<evidence type="ECO:0000256" key="8">
    <source>
        <dbReference type="PIRNR" id="PIRNR006113"/>
    </source>
</evidence>
<dbReference type="STRING" id="1072685.IX83_08355"/>
<name>A0A077DEX7_9BURK</name>
<keyword evidence="4 8" id="KW-0479">Metal-binding</keyword>
<sequence>MKVSKTFSFDAAHMLDTHDGKCKNLHGHTYTLIVTVSGDLITDGPKKGMVIDFSDLKAKVKSEIIDRLDHAYLYDQTNAQERELAEVLERQGKKTFAFKQRTTAENLTIYVYRCLRDAGLDVSNVRLYETPNSFCEYGE</sequence>
<dbReference type="OrthoDB" id="9804698at2"/>
<comment type="pathway">
    <text evidence="1 8">Purine metabolism; 7-cyano-7-deazaguanine biosynthesis.</text>
</comment>
<dbReference type="GO" id="GO:0070497">
    <property type="term" value="F:6-carboxytetrahydropterin synthase activity"/>
    <property type="evidence" value="ECO:0007669"/>
    <property type="project" value="UniProtKB-EC"/>
</dbReference>
<accession>A0A077DEX7</accession>
<evidence type="ECO:0000256" key="2">
    <source>
        <dbReference type="ARBA" id="ARBA00008900"/>
    </source>
</evidence>
<dbReference type="RefSeq" id="WP_038501224.1">
    <property type="nucleotide sequence ID" value="NZ_AFWK01000097.1"/>
</dbReference>
<comment type="similarity">
    <text evidence="2 8">Belongs to the PTPS family. QueD subfamily.</text>
</comment>
<feature type="binding site" evidence="10">
    <location>
        <position position="13"/>
    </location>
    <ligand>
        <name>Zn(2+)</name>
        <dbReference type="ChEBI" id="CHEBI:29105"/>
    </ligand>
</feature>
<evidence type="ECO:0000256" key="7">
    <source>
        <dbReference type="ARBA" id="ARBA00048807"/>
    </source>
</evidence>
<feature type="active site" description="Charge relay system" evidence="9">
    <location>
        <position position="70"/>
    </location>
</feature>
<dbReference type="EMBL" id="CP009238">
    <property type="protein sequence ID" value="AIL33309.1"/>
    <property type="molecule type" value="Genomic_DNA"/>
</dbReference>